<evidence type="ECO:0000313" key="10">
    <source>
        <dbReference type="Proteomes" id="UP000190965"/>
    </source>
</evidence>
<evidence type="ECO:0000259" key="8">
    <source>
        <dbReference type="PROSITE" id="PS50850"/>
    </source>
</evidence>
<feature type="transmembrane region" description="Helical" evidence="7">
    <location>
        <begin position="335"/>
        <end position="361"/>
    </location>
</feature>
<dbReference type="InterPro" id="IPR050171">
    <property type="entry name" value="MFS_Transporters"/>
</dbReference>
<evidence type="ECO:0000256" key="2">
    <source>
        <dbReference type="ARBA" id="ARBA00022448"/>
    </source>
</evidence>
<evidence type="ECO:0000256" key="7">
    <source>
        <dbReference type="SAM" id="Phobius"/>
    </source>
</evidence>
<comment type="caution">
    <text evidence="9">The sequence shown here is derived from an EMBL/GenBank/DDBJ whole genome shotgun (WGS) entry which is preliminary data.</text>
</comment>
<feature type="transmembrane region" description="Helical" evidence="7">
    <location>
        <begin position="373"/>
        <end position="391"/>
    </location>
</feature>
<feature type="transmembrane region" description="Helical" evidence="7">
    <location>
        <begin position="54"/>
        <end position="72"/>
    </location>
</feature>
<feature type="transmembrane region" description="Helical" evidence="7">
    <location>
        <begin position="210"/>
        <end position="231"/>
    </location>
</feature>
<organism evidence="9 10">
    <name type="scientific">Pseudomonas fluorescens</name>
    <dbReference type="NCBI Taxonomy" id="294"/>
    <lineage>
        <taxon>Bacteria</taxon>
        <taxon>Pseudomonadati</taxon>
        <taxon>Pseudomonadota</taxon>
        <taxon>Gammaproteobacteria</taxon>
        <taxon>Pseudomonadales</taxon>
        <taxon>Pseudomonadaceae</taxon>
        <taxon>Pseudomonas</taxon>
    </lineage>
</organism>
<dbReference type="PROSITE" id="PS50850">
    <property type="entry name" value="MFS"/>
    <property type="match status" value="1"/>
</dbReference>
<proteinExistence type="predicted"/>
<dbReference type="Pfam" id="PF07690">
    <property type="entry name" value="MFS_1"/>
    <property type="match status" value="1"/>
</dbReference>
<feature type="transmembrane region" description="Helical" evidence="7">
    <location>
        <begin position="305"/>
        <end position="323"/>
    </location>
</feature>
<dbReference type="EMBL" id="MSDF01000014">
    <property type="protein sequence ID" value="OPA96822.1"/>
    <property type="molecule type" value="Genomic_DNA"/>
</dbReference>
<accession>A0A1T2YWT1</accession>
<keyword evidence="2" id="KW-0813">Transport</keyword>
<name>A0A1T2YWT1_PSEFL</name>
<dbReference type="Proteomes" id="UP000190965">
    <property type="component" value="Unassembled WGS sequence"/>
</dbReference>
<feature type="transmembrane region" description="Helical" evidence="7">
    <location>
        <begin position="166"/>
        <end position="189"/>
    </location>
</feature>
<keyword evidence="3" id="KW-1003">Cell membrane</keyword>
<evidence type="ECO:0000256" key="1">
    <source>
        <dbReference type="ARBA" id="ARBA00004651"/>
    </source>
</evidence>
<feature type="domain" description="Major facilitator superfamily (MFS) profile" evidence="8">
    <location>
        <begin position="13"/>
        <end position="400"/>
    </location>
</feature>
<dbReference type="PANTHER" id="PTHR23517:SF2">
    <property type="entry name" value="MULTIDRUG RESISTANCE PROTEIN MDTH"/>
    <property type="match status" value="1"/>
</dbReference>
<keyword evidence="6 7" id="KW-0472">Membrane</keyword>
<gene>
    <name evidence="9" type="ORF">BFW87_10900</name>
</gene>
<sequence>MNVLSMIKALPVPAMRVLLIQWLTAIGYFSVIPFFMVYLVRYLHFSPAFAATQLTLFLVGQYGASFLGGYIGHTKGPLLAMRLGLGLQIICYLVFACGIDDALYLSCFSLLLGVSKAFFTPASKALLSTLTPGQDQLLLFSLRSTINNLGVAIGSAIGASMLDFNVVGFFIAAAVVQMVALFLLLTLRLPAIAIVADLKKASFSTGVKSLMVKPFFLLLLALYALYSFLYIQLEYSFPLHAAHFWGNEMVAYIFWVNAGVVMCLQVPLNMYLSRFISHWAAIFIGFLFMVLAFLIIGMSGISTPFLLAIAFFTLGELIIDPAIDTVAGSRSEKHYLAIAFSLLGLAGLVGSVSGNLIAGAFSTEDGAFEHNLWFLNVLLAMVGAGLVALTARVKFFSKMELYNEKE</sequence>
<keyword evidence="5 7" id="KW-1133">Transmembrane helix</keyword>
<protein>
    <recommendedName>
        <fullName evidence="8">Major facilitator superfamily (MFS) profile domain-containing protein</fullName>
    </recommendedName>
</protein>
<reference evidence="9 10" key="1">
    <citation type="submission" date="2016-12" db="EMBL/GenBank/DDBJ databases">
        <title>Draft genome sequences of seven strains of Pseudomonas fluorescens that produce 4-formylaminooxyvinylglycine.</title>
        <authorList>
            <person name="Okrent R.A."/>
            <person name="Manning V.A."/>
            <person name="Trippe K.M."/>
        </authorList>
    </citation>
    <scope>NUCLEOTIDE SEQUENCE [LARGE SCALE GENOMIC DNA]</scope>
    <source>
        <strain evidence="9 10">P5A</strain>
    </source>
</reference>
<evidence type="ECO:0000256" key="3">
    <source>
        <dbReference type="ARBA" id="ARBA00022475"/>
    </source>
</evidence>
<dbReference type="InterPro" id="IPR020846">
    <property type="entry name" value="MFS_dom"/>
</dbReference>
<feature type="transmembrane region" description="Helical" evidence="7">
    <location>
        <begin position="78"/>
        <end position="95"/>
    </location>
</feature>
<dbReference type="RefSeq" id="WP_078739836.1">
    <property type="nucleotide sequence ID" value="NZ_MSDF01000014.1"/>
</dbReference>
<feature type="transmembrane region" description="Helical" evidence="7">
    <location>
        <begin position="20"/>
        <end position="42"/>
    </location>
</feature>
<dbReference type="GO" id="GO:0022857">
    <property type="term" value="F:transmembrane transporter activity"/>
    <property type="evidence" value="ECO:0007669"/>
    <property type="project" value="InterPro"/>
</dbReference>
<dbReference type="SUPFAM" id="SSF103473">
    <property type="entry name" value="MFS general substrate transporter"/>
    <property type="match status" value="1"/>
</dbReference>
<evidence type="ECO:0000256" key="4">
    <source>
        <dbReference type="ARBA" id="ARBA00022692"/>
    </source>
</evidence>
<dbReference type="GO" id="GO:0005886">
    <property type="term" value="C:plasma membrane"/>
    <property type="evidence" value="ECO:0007669"/>
    <property type="project" value="UniProtKB-SubCell"/>
</dbReference>
<comment type="subcellular location">
    <subcellularLocation>
        <location evidence="1">Cell membrane</location>
        <topology evidence="1">Multi-pass membrane protein</topology>
    </subcellularLocation>
</comment>
<feature type="transmembrane region" description="Helical" evidence="7">
    <location>
        <begin position="279"/>
        <end position="299"/>
    </location>
</feature>
<feature type="transmembrane region" description="Helical" evidence="7">
    <location>
        <begin position="251"/>
        <end position="272"/>
    </location>
</feature>
<dbReference type="Gene3D" id="1.20.1250.20">
    <property type="entry name" value="MFS general substrate transporter like domains"/>
    <property type="match status" value="1"/>
</dbReference>
<evidence type="ECO:0000256" key="5">
    <source>
        <dbReference type="ARBA" id="ARBA00022989"/>
    </source>
</evidence>
<dbReference type="InterPro" id="IPR036259">
    <property type="entry name" value="MFS_trans_sf"/>
</dbReference>
<keyword evidence="4 7" id="KW-0812">Transmembrane</keyword>
<dbReference type="AlphaFoldDB" id="A0A1T2YWT1"/>
<evidence type="ECO:0000313" key="9">
    <source>
        <dbReference type="EMBL" id="OPA96822.1"/>
    </source>
</evidence>
<evidence type="ECO:0000256" key="6">
    <source>
        <dbReference type="ARBA" id="ARBA00023136"/>
    </source>
</evidence>
<dbReference type="OrthoDB" id="8952229at2"/>
<dbReference type="InterPro" id="IPR011701">
    <property type="entry name" value="MFS"/>
</dbReference>
<dbReference type="PANTHER" id="PTHR23517">
    <property type="entry name" value="RESISTANCE PROTEIN MDTM, PUTATIVE-RELATED-RELATED"/>
    <property type="match status" value="1"/>
</dbReference>